<proteinExistence type="predicted"/>
<keyword evidence="2" id="KW-1185">Reference proteome</keyword>
<dbReference type="InterPro" id="IPR026669">
    <property type="entry name" value="Arsenite_MeTrfase-like"/>
</dbReference>
<dbReference type="InterPro" id="IPR029063">
    <property type="entry name" value="SAM-dependent_MTases_sf"/>
</dbReference>
<organism evidence="1 2">
    <name type="scientific">Gossypium aridum</name>
    <name type="common">American cotton</name>
    <name type="synonym">Erioxylum aridum</name>
    <dbReference type="NCBI Taxonomy" id="34290"/>
    <lineage>
        <taxon>Eukaryota</taxon>
        <taxon>Viridiplantae</taxon>
        <taxon>Streptophyta</taxon>
        <taxon>Embryophyta</taxon>
        <taxon>Tracheophyta</taxon>
        <taxon>Spermatophyta</taxon>
        <taxon>Magnoliopsida</taxon>
        <taxon>eudicotyledons</taxon>
        <taxon>Gunneridae</taxon>
        <taxon>Pentapetalae</taxon>
        <taxon>rosids</taxon>
        <taxon>malvids</taxon>
        <taxon>Malvales</taxon>
        <taxon>Malvaceae</taxon>
        <taxon>Malvoideae</taxon>
        <taxon>Gossypium</taxon>
    </lineage>
</organism>
<dbReference type="AlphaFoldDB" id="A0A7J8X2N5"/>
<dbReference type="PANTHER" id="PTHR43675:SF30">
    <property type="entry name" value="CYCLOPROPANE-FATTY-ACYL-PHOSPHOLIPID SYNTHASE"/>
    <property type="match status" value="1"/>
</dbReference>
<evidence type="ECO:0008006" key="3">
    <source>
        <dbReference type="Google" id="ProtNLM"/>
    </source>
</evidence>
<sequence length="142" mass="16693">MIAAVGHEYMEDFFDCCESVLAEDGLIVLQFTSIPEKRFDEYRQSSDFIKEYIFPGGCSPALTRVTTAMNAAFRLCVEYVENIGRHYYQTLRQWRKNFLEKQSKINALGFNDKFIPTWEHYFDYCVAGFKSNTLGNYHEYEI</sequence>
<dbReference type="Pfam" id="PF02353">
    <property type="entry name" value="CMAS"/>
    <property type="match status" value="1"/>
</dbReference>
<evidence type="ECO:0000313" key="2">
    <source>
        <dbReference type="Proteomes" id="UP000593577"/>
    </source>
</evidence>
<gene>
    <name evidence="1" type="ORF">Goari_023333</name>
</gene>
<dbReference type="PANTHER" id="PTHR43675">
    <property type="entry name" value="ARSENITE METHYLTRANSFERASE"/>
    <property type="match status" value="1"/>
</dbReference>
<name>A0A7J8X2N5_GOSAI</name>
<dbReference type="Proteomes" id="UP000593577">
    <property type="component" value="Unassembled WGS sequence"/>
</dbReference>
<dbReference type="EMBL" id="JABFAA010000005">
    <property type="protein sequence ID" value="MBA0681536.1"/>
    <property type="molecule type" value="Genomic_DNA"/>
</dbReference>
<dbReference type="SUPFAM" id="SSF53335">
    <property type="entry name" value="S-adenosyl-L-methionine-dependent methyltransferases"/>
    <property type="match status" value="1"/>
</dbReference>
<accession>A0A7J8X2N5</accession>
<comment type="caution">
    <text evidence="1">The sequence shown here is derived from an EMBL/GenBank/DDBJ whole genome shotgun (WGS) entry which is preliminary data.</text>
</comment>
<reference evidence="1 2" key="1">
    <citation type="journal article" date="2019" name="Genome Biol. Evol.">
        <title>Insights into the evolution of the New World diploid cottons (Gossypium, subgenus Houzingenia) based on genome sequencing.</title>
        <authorList>
            <person name="Grover C.E."/>
            <person name="Arick M.A. 2nd"/>
            <person name="Thrash A."/>
            <person name="Conover J.L."/>
            <person name="Sanders W.S."/>
            <person name="Peterson D.G."/>
            <person name="Frelichowski J.E."/>
            <person name="Scheffler J.A."/>
            <person name="Scheffler B.E."/>
            <person name="Wendel J.F."/>
        </authorList>
    </citation>
    <scope>NUCLEOTIDE SEQUENCE [LARGE SCALE GENOMIC DNA]</scope>
    <source>
        <strain evidence="1">185</strain>
        <tissue evidence="1">Leaf</tissue>
    </source>
</reference>
<evidence type="ECO:0000313" key="1">
    <source>
        <dbReference type="EMBL" id="MBA0681536.1"/>
    </source>
</evidence>
<protein>
    <recommendedName>
        <fullName evidence="3">Cyclopropane-fatty-acyl-phospholipid synthase</fullName>
    </recommendedName>
</protein>
<dbReference type="GO" id="GO:0008168">
    <property type="term" value="F:methyltransferase activity"/>
    <property type="evidence" value="ECO:0007669"/>
    <property type="project" value="TreeGrafter"/>
</dbReference>
<dbReference type="Gene3D" id="3.40.50.150">
    <property type="entry name" value="Vaccinia Virus protein VP39"/>
    <property type="match status" value="1"/>
</dbReference>